<evidence type="ECO:0000256" key="1">
    <source>
        <dbReference type="SAM" id="SignalP"/>
    </source>
</evidence>
<accession>A0AAD6NM86</accession>
<evidence type="ECO:0000313" key="3">
    <source>
        <dbReference type="EMBL" id="KAJ6264551.1"/>
    </source>
</evidence>
<dbReference type="Gene3D" id="2.120.10.30">
    <property type="entry name" value="TolB, C-terminal domain"/>
    <property type="match status" value="1"/>
</dbReference>
<organism evidence="3 4">
    <name type="scientific">Drechslerella dactyloides</name>
    <name type="common">Nematode-trapping fungus</name>
    <name type="synonym">Arthrobotrys dactyloides</name>
    <dbReference type="NCBI Taxonomy" id="74499"/>
    <lineage>
        <taxon>Eukaryota</taxon>
        <taxon>Fungi</taxon>
        <taxon>Dikarya</taxon>
        <taxon>Ascomycota</taxon>
        <taxon>Pezizomycotina</taxon>
        <taxon>Orbiliomycetes</taxon>
        <taxon>Orbiliales</taxon>
        <taxon>Orbiliaceae</taxon>
        <taxon>Drechslerella</taxon>
    </lineage>
</organism>
<evidence type="ECO:0000259" key="2">
    <source>
        <dbReference type="Pfam" id="PF22807"/>
    </source>
</evidence>
<dbReference type="InterPro" id="IPR054539">
    <property type="entry name" value="Beta-prop_PDH"/>
</dbReference>
<reference evidence="3" key="1">
    <citation type="submission" date="2023-01" db="EMBL/GenBank/DDBJ databases">
        <title>The chitinases involved in constricting ring structure development in the nematode-trapping fungus Drechslerella dactyloides.</title>
        <authorList>
            <person name="Wang R."/>
            <person name="Zhang L."/>
            <person name="Tang P."/>
            <person name="Li S."/>
            <person name="Liang L."/>
        </authorList>
    </citation>
    <scope>NUCLEOTIDE SEQUENCE</scope>
    <source>
        <strain evidence="3">YMF1.00031</strain>
    </source>
</reference>
<protein>
    <recommendedName>
        <fullName evidence="2">Pyrroloquinoline quinone-dependent pyranose dehydrogenase beta-propeller domain-containing protein</fullName>
    </recommendedName>
</protein>
<dbReference type="Proteomes" id="UP001221413">
    <property type="component" value="Unassembled WGS sequence"/>
</dbReference>
<keyword evidence="1" id="KW-0732">Signal</keyword>
<keyword evidence="4" id="KW-1185">Reference proteome</keyword>
<comment type="caution">
    <text evidence="3">The sequence shown here is derived from an EMBL/GenBank/DDBJ whole genome shotgun (WGS) entry which is preliminary data.</text>
</comment>
<evidence type="ECO:0000313" key="4">
    <source>
        <dbReference type="Proteomes" id="UP001221413"/>
    </source>
</evidence>
<sequence>MRRTRWSTIAALAAAPAVALAQTTCTPLQGDLPAPSMAPGYRSDIALEGLKFPRGIQWDAAGHLLVVDRGAGIYWFTVDNCLQLQDKRLIVNDTELNHGISMSTDGKTLFASTNDVIYSWSYDQSTGDVMDRKTLVTGMANNEPDAQITRTLLSPVTQPDWLVVSIGSQSAADLSTLDVTSGKAQIRAFNVSEISENPVVFHEAGFVLGFGLRNSVGIGEDNLGQLWSVENSIDGVTRDGKEIHENNPAEELNFHGSLKDSSPRGDYGYPNCFAVWLADEIPGEHNLETGDQFSMYVNSTVNDTLCAELYQPPRISFQAHQAPLDIKFDGDGQAWIAFHGSWNRAEPVGYRVVTVAFKDGQPVERNASQSASIEIMANTDLSQCQNACFRPVGLAFDTAGHLWMSSDATGEIYVIRKTDGSGVAAFTSAAVSGPTPGPTPTGASSAGKQSAASTVTAAGAWLLLAAGVIAPTRPSANPDVCQISSLRSEKLLAGFSDHPNAKNPVADILPVGVYKGISWEGFALGTSPLGTNPTNIFPVDAAAPYPITRFIVQDIFRIAPSFTITYDDSPSKLFTLHSLNFNCITIVTVDVPAAALFECTIIFTPFVGDVARTSFEATFTPVKGSEIPLVVTPKSPQTLVEFPAASFCGVTSVQITYKSGKTTGPVLGLGGGASVPRDLALMAMDNANYTLYYND</sequence>
<proteinExistence type="predicted"/>
<dbReference type="InterPro" id="IPR011042">
    <property type="entry name" value="6-blade_b-propeller_TolB-like"/>
</dbReference>
<dbReference type="SUPFAM" id="SSF50952">
    <property type="entry name" value="Soluble quinoprotein glucose dehydrogenase"/>
    <property type="match status" value="1"/>
</dbReference>
<feature type="signal peptide" evidence="1">
    <location>
        <begin position="1"/>
        <end position="21"/>
    </location>
</feature>
<dbReference type="Pfam" id="PF22807">
    <property type="entry name" value="TrAA12"/>
    <property type="match status" value="1"/>
</dbReference>
<gene>
    <name evidence="3" type="ORF">Dda_0698</name>
</gene>
<dbReference type="EMBL" id="JAQGDS010000001">
    <property type="protein sequence ID" value="KAJ6264551.1"/>
    <property type="molecule type" value="Genomic_DNA"/>
</dbReference>
<dbReference type="InterPro" id="IPR011041">
    <property type="entry name" value="Quinoprot_gluc/sorb_DH_b-prop"/>
</dbReference>
<feature type="domain" description="Pyrroloquinoline quinone-dependent pyranose dehydrogenase beta-propeller" evidence="2">
    <location>
        <begin position="35"/>
        <end position="417"/>
    </location>
</feature>
<feature type="chain" id="PRO_5041959436" description="Pyrroloquinoline quinone-dependent pyranose dehydrogenase beta-propeller domain-containing protein" evidence="1">
    <location>
        <begin position="22"/>
        <end position="695"/>
    </location>
</feature>
<dbReference type="AlphaFoldDB" id="A0AAD6NM86"/>
<name>A0AAD6NM86_DREDA</name>